<evidence type="ECO:0000313" key="1">
    <source>
        <dbReference type="EMBL" id="MFC7442067.1"/>
    </source>
</evidence>
<sequence length="153" mass="17579">MEEHGDPGNHTRQYRDDILIASTRSYIPNGVDLKALRAMLKEEEAMIYGCLKQLGADPVDCQENLISSLPNDTERDLNLPQDASISIVRIVRKAFEPDGRCVQVCYMVDRADCYEFEYSSRCFKRLVFGQVLFYLICSKKDWNSITANLGRRM</sequence>
<proteinExistence type="predicted"/>
<dbReference type="InterPro" id="IPR028978">
    <property type="entry name" value="Chorismate_lyase_/UTRA_dom_sf"/>
</dbReference>
<dbReference type="Proteomes" id="UP001596500">
    <property type="component" value="Unassembled WGS sequence"/>
</dbReference>
<organism evidence="1 2">
    <name type="scientific">Laceyella putida</name>
    <dbReference type="NCBI Taxonomy" id="110101"/>
    <lineage>
        <taxon>Bacteria</taxon>
        <taxon>Bacillati</taxon>
        <taxon>Bacillota</taxon>
        <taxon>Bacilli</taxon>
        <taxon>Bacillales</taxon>
        <taxon>Thermoactinomycetaceae</taxon>
        <taxon>Laceyella</taxon>
    </lineage>
</organism>
<evidence type="ECO:0000313" key="2">
    <source>
        <dbReference type="Proteomes" id="UP001596500"/>
    </source>
</evidence>
<dbReference type="SUPFAM" id="SSF64288">
    <property type="entry name" value="Chorismate lyase-like"/>
    <property type="match status" value="1"/>
</dbReference>
<dbReference type="RefSeq" id="WP_379865699.1">
    <property type="nucleotide sequence ID" value="NZ_JBHTBW010000045.1"/>
</dbReference>
<dbReference type="EMBL" id="JBHTBW010000045">
    <property type="protein sequence ID" value="MFC7442067.1"/>
    <property type="molecule type" value="Genomic_DNA"/>
</dbReference>
<gene>
    <name evidence="1" type="ORF">ACFQNG_13290</name>
</gene>
<reference evidence="2" key="1">
    <citation type="journal article" date="2019" name="Int. J. Syst. Evol. Microbiol.">
        <title>The Global Catalogue of Microorganisms (GCM) 10K type strain sequencing project: providing services to taxonomists for standard genome sequencing and annotation.</title>
        <authorList>
            <consortium name="The Broad Institute Genomics Platform"/>
            <consortium name="The Broad Institute Genome Sequencing Center for Infectious Disease"/>
            <person name="Wu L."/>
            <person name="Ma J."/>
        </authorList>
    </citation>
    <scope>NUCLEOTIDE SEQUENCE [LARGE SCALE GENOMIC DNA]</scope>
    <source>
        <strain evidence="2">CGMCC 1.12942</strain>
    </source>
</reference>
<keyword evidence="2" id="KW-1185">Reference proteome</keyword>
<comment type="caution">
    <text evidence="1">The sequence shown here is derived from an EMBL/GenBank/DDBJ whole genome shotgun (WGS) entry which is preliminary data.</text>
</comment>
<accession>A0ABW2RMV0</accession>
<dbReference type="Gene3D" id="3.40.1410.10">
    <property type="entry name" value="Chorismate lyase-like"/>
    <property type="match status" value="1"/>
</dbReference>
<name>A0ABW2RMV0_9BACL</name>
<protein>
    <submittedName>
        <fullName evidence="1">Uncharacterized protein</fullName>
    </submittedName>
</protein>